<dbReference type="InterPro" id="IPR023210">
    <property type="entry name" value="NADP_OxRdtase_dom"/>
</dbReference>
<dbReference type="PANTHER" id="PTHR43827:SF3">
    <property type="entry name" value="NADP-DEPENDENT OXIDOREDUCTASE DOMAIN-CONTAINING PROTEIN"/>
    <property type="match status" value="1"/>
</dbReference>
<comment type="similarity">
    <text evidence="1">Belongs to the aldo/keto reductase family.</text>
</comment>
<gene>
    <name evidence="5" type="ORF">ACFPZ3_51195</name>
</gene>
<dbReference type="Pfam" id="PF00248">
    <property type="entry name" value="Aldo_ket_red"/>
    <property type="match status" value="1"/>
</dbReference>
<evidence type="ECO:0000259" key="4">
    <source>
        <dbReference type="Pfam" id="PF00248"/>
    </source>
</evidence>
<reference evidence="6" key="1">
    <citation type="journal article" date="2019" name="Int. J. Syst. Evol. Microbiol.">
        <title>The Global Catalogue of Microorganisms (GCM) 10K type strain sequencing project: providing services to taxonomists for standard genome sequencing and annotation.</title>
        <authorList>
            <consortium name="The Broad Institute Genomics Platform"/>
            <consortium name="The Broad Institute Genome Sequencing Center for Infectious Disease"/>
            <person name="Wu L."/>
            <person name="Ma J."/>
        </authorList>
    </citation>
    <scope>NUCLEOTIDE SEQUENCE [LARGE SCALE GENOMIC DNA]</scope>
    <source>
        <strain evidence="6">CCUG 53903</strain>
    </source>
</reference>
<evidence type="ECO:0000256" key="1">
    <source>
        <dbReference type="ARBA" id="ARBA00007905"/>
    </source>
</evidence>
<dbReference type="EMBL" id="JBHSPA010000073">
    <property type="protein sequence ID" value="MFC5832271.1"/>
    <property type="molecule type" value="Genomic_DNA"/>
</dbReference>
<dbReference type="InterPro" id="IPR020471">
    <property type="entry name" value="AKR"/>
</dbReference>
<dbReference type="PROSITE" id="PS00063">
    <property type="entry name" value="ALDOKETO_REDUCTASE_3"/>
    <property type="match status" value="1"/>
</dbReference>
<dbReference type="PRINTS" id="PR00069">
    <property type="entry name" value="ALDKETRDTASE"/>
</dbReference>
<comment type="caution">
    <text evidence="5">The sequence shown here is derived from an EMBL/GenBank/DDBJ whole genome shotgun (WGS) entry which is preliminary data.</text>
</comment>
<keyword evidence="2" id="KW-0521">NADP</keyword>
<feature type="domain" description="NADP-dependent oxidoreductase" evidence="4">
    <location>
        <begin position="16"/>
        <end position="258"/>
    </location>
</feature>
<dbReference type="Gene3D" id="3.20.20.100">
    <property type="entry name" value="NADP-dependent oxidoreductase domain"/>
    <property type="match status" value="1"/>
</dbReference>
<sequence>MNSLMLNTDGVQIPQLGYGVWQIPADEAEQAVATAFKTGYRHVDTAAAYGNEEGVGRAVRASGLPREKVFVTTKLWNADHSRAEAAFDECLARLGLDHVDLFLIHWPVPRQDRYVQAWKAMEKIYRDGRARAIGTSNFTVANLTRLMEETDITPAINQIELHPYLQQRELRAFHEANGILTEAWGPLGQGKGLLEDPALTVLSEKYGKTPAQIVLRWHLQLGNVVIPKSVTPARIAENVDVFHFILDSEDMAAIGAMNKGRRLGADPETFNVT</sequence>
<dbReference type="RefSeq" id="WP_379521722.1">
    <property type="nucleotide sequence ID" value="NZ_JBHSPA010000073.1"/>
</dbReference>
<proteinExistence type="inferred from homology"/>
<evidence type="ECO:0000313" key="5">
    <source>
        <dbReference type="EMBL" id="MFC5832271.1"/>
    </source>
</evidence>
<protein>
    <submittedName>
        <fullName evidence="5">Aldo/keto reductase</fullName>
    </submittedName>
</protein>
<dbReference type="InterPro" id="IPR036812">
    <property type="entry name" value="NAD(P)_OxRdtase_dom_sf"/>
</dbReference>
<dbReference type="PROSITE" id="PS00798">
    <property type="entry name" value="ALDOKETO_REDUCTASE_1"/>
    <property type="match status" value="1"/>
</dbReference>
<name>A0ABW1D6J2_9ACTN</name>
<dbReference type="PANTHER" id="PTHR43827">
    <property type="entry name" value="2,5-DIKETO-D-GLUCONIC ACID REDUCTASE"/>
    <property type="match status" value="1"/>
</dbReference>
<evidence type="ECO:0000313" key="6">
    <source>
        <dbReference type="Proteomes" id="UP001596058"/>
    </source>
</evidence>
<organism evidence="5 6">
    <name type="scientific">Nonomuraea insulae</name>
    <dbReference type="NCBI Taxonomy" id="1616787"/>
    <lineage>
        <taxon>Bacteria</taxon>
        <taxon>Bacillati</taxon>
        <taxon>Actinomycetota</taxon>
        <taxon>Actinomycetes</taxon>
        <taxon>Streptosporangiales</taxon>
        <taxon>Streptosporangiaceae</taxon>
        <taxon>Nonomuraea</taxon>
    </lineage>
</organism>
<dbReference type="PIRSF" id="PIRSF000097">
    <property type="entry name" value="AKR"/>
    <property type="match status" value="1"/>
</dbReference>
<dbReference type="SUPFAM" id="SSF51430">
    <property type="entry name" value="NAD(P)-linked oxidoreductase"/>
    <property type="match status" value="1"/>
</dbReference>
<evidence type="ECO:0000256" key="3">
    <source>
        <dbReference type="ARBA" id="ARBA00023002"/>
    </source>
</evidence>
<dbReference type="Proteomes" id="UP001596058">
    <property type="component" value="Unassembled WGS sequence"/>
</dbReference>
<dbReference type="InterPro" id="IPR018170">
    <property type="entry name" value="Aldo/ket_reductase_CS"/>
</dbReference>
<keyword evidence="3" id="KW-0560">Oxidoreductase</keyword>
<accession>A0ABW1D6J2</accession>
<keyword evidence="6" id="KW-1185">Reference proteome</keyword>
<evidence type="ECO:0000256" key="2">
    <source>
        <dbReference type="ARBA" id="ARBA00022857"/>
    </source>
</evidence>